<keyword evidence="2 3" id="KW-0694">RNA-binding</keyword>
<comment type="similarity">
    <text evidence="3">Belongs to the KhpA RNA-binding protein family.</text>
</comment>
<dbReference type="GO" id="GO:0071555">
    <property type="term" value="P:cell wall organization"/>
    <property type="evidence" value="ECO:0007669"/>
    <property type="project" value="UniProtKB-KW"/>
</dbReference>
<dbReference type="InterPro" id="IPR015946">
    <property type="entry name" value="KH_dom-like_a/b"/>
</dbReference>
<proteinExistence type="inferred from homology"/>
<dbReference type="EMBL" id="CAACYI010000001">
    <property type="protein sequence ID" value="VFB16421.1"/>
    <property type="molecule type" value="Genomic_DNA"/>
</dbReference>
<keyword evidence="3" id="KW-0143">Chaperone</keyword>
<dbReference type="CDD" id="cd22533">
    <property type="entry name" value="KH-II_YlqC-like"/>
    <property type="match status" value="1"/>
</dbReference>
<dbReference type="SUPFAM" id="SSF54814">
    <property type="entry name" value="Prokaryotic type KH domain (KH-domain type II)"/>
    <property type="match status" value="1"/>
</dbReference>
<keyword evidence="5" id="KW-1185">Reference proteome</keyword>
<dbReference type="Gene3D" id="3.30.300.20">
    <property type="match status" value="1"/>
</dbReference>
<dbReference type="InterPro" id="IPR009019">
    <property type="entry name" value="KH_sf_prok-type"/>
</dbReference>
<dbReference type="RefSeq" id="WP_034440029.1">
    <property type="nucleotide sequence ID" value="NZ_CAACYI010000001.1"/>
</dbReference>
<evidence type="ECO:0000256" key="2">
    <source>
        <dbReference type="ARBA" id="ARBA00022884"/>
    </source>
</evidence>
<comment type="subcellular location">
    <subcellularLocation>
        <location evidence="3">Cytoplasm</location>
    </subcellularLocation>
</comment>
<dbReference type="InterPro" id="IPR020627">
    <property type="entry name" value="KhpA"/>
</dbReference>
<dbReference type="PANTHER" id="PTHR34654">
    <property type="entry name" value="UPF0109 PROTEIN SCO5592"/>
    <property type="match status" value="1"/>
</dbReference>
<dbReference type="Pfam" id="PF13083">
    <property type="entry name" value="KH_KhpA-B"/>
    <property type="match status" value="1"/>
</dbReference>
<keyword evidence="1 3" id="KW-0963">Cytoplasm</keyword>
<reference evidence="4 5" key="1">
    <citation type="submission" date="2019-02" db="EMBL/GenBank/DDBJ databases">
        <authorList>
            <consortium name="Pathogen Informatics"/>
        </authorList>
    </citation>
    <scope>NUCLEOTIDE SEQUENCE [LARGE SCALE GENOMIC DNA]</scope>
    <source>
        <strain evidence="4 5">3012STDY7089603</strain>
    </source>
</reference>
<accession>A0A8H2QS22</accession>
<evidence type="ECO:0000313" key="5">
    <source>
        <dbReference type="Proteomes" id="UP000377798"/>
    </source>
</evidence>
<gene>
    <name evidence="3" type="primary">khpA</name>
    <name evidence="4" type="ORF">NCTC13150_00948</name>
</gene>
<keyword evidence="3" id="KW-0961">Cell wall biogenesis/degradation</keyword>
<comment type="subunit">
    <text evidence="3">Forms a complex with KhpB.</text>
</comment>
<comment type="function">
    <text evidence="3">A probable RNA chaperone. Forms a complex with KhpB which binds to cellular RNA and controls its expression. Plays a role in peptidoglycan (PG) homeostasis and cell length regulation.</text>
</comment>
<dbReference type="PROSITE" id="PS50084">
    <property type="entry name" value="KH_TYPE_1"/>
    <property type="match status" value="1"/>
</dbReference>
<dbReference type="GO" id="GO:0009252">
    <property type="term" value="P:peptidoglycan biosynthetic process"/>
    <property type="evidence" value="ECO:0007669"/>
    <property type="project" value="UniProtKB-UniRule"/>
</dbReference>
<organism evidence="4 5">
    <name type="scientific">Urinicoccus massiliensis</name>
    <dbReference type="NCBI Taxonomy" id="1723382"/>
    <lineage>
        <taxon>Bacteria</taxon>
        <taxon>Bacillati</taxon>
        <taxon>Bacillota</taxon>
        <taxon>Tissierellia</taxon>
        <taxon>Tissierellales</taxon>
        <taxon>Peptoniphilaceae</taxon>
        <taxon>Urinicoccus</taxon>
    </lineage>
</organism>
<dbReference type="Proteomes" id="UP000377798">
    <property type="component" value="Unassembled WGS sequence"/>
</dbReference>
<evidence type="ECO:0000256" key="3">
    <source>
        <dbReference type="HAMAP-Rule" id="MF_00088"/>
    </source>
</evidence>
<dbReference type="PANTHER" id="PTHR34654:SF1">
    <property type="entry name" value="RNA-BINDING PROTEIN KHPA"/>
    <property type="match status" value="1"/>
</dbReference>
<sequence length="78" mass="8750">MVELIEYIAKSIVEFPDKVLVTQEESEKGIELRLSVDNKDMGRIIGRGGKIANAMRTVLKAISTKENKAVFLEIVEDE</sequence>
<keyword evidence="3" id="KW-0133">Cell shape</keyword>
<protein>
    <recommendedName>
        <fullName evidence="3">RNA-binding protein KhpA</fullName>
    </recommendedName>
    <alternativeName>
        <fullName evidence="3">KH-domain protein A</fullName>
    </alternativeName>
</protein>
<dbReference type="GO" id="GO:0003723">
    <property type="term" value="F:RNA binding"/>
    <property type="evidence" value="ECO:0007669"/>
    <property type="project" value="UniProtKB-UniRule"/>
</dbReference>
<dbReference type="HAMAP" id="MF_00088">
    <property type="entry name" value="KhpA"/>
    <property type="match status" value="1"/>
</dbReference>
<dbReference type="AlphaFoldDB" id="A0A8H2QS22"/>
<evidence type="ECO:0000313" key="4">
    <source>
        <dbReference type="EMBL" id="VFB16421.1"/>
    </source>
</evidence>
<comment type="caution">
    <text evidence="4">The sequence shown here is derived from an EMBL/GenBank/DDBJ whole genome shotgun (WGS) entry which is preliminary data.</text>
</comment>
<dbReference type="GO" id="GO:0008360">
    <property type="term" value="P:regulation of cell shape"/>
    <property type="evidence" value="ECO:0007669"/>
    <property type="project" value="UniProtKB-KW"/>
</dbReference>
<dbReference type="GO" id="GO:0005737">
    <property type="term" value="C:cytoplasm"/>
    <property type="evidence" value="ECO:0007669"/>
    <property type="project" value="UniProtKB-SubCell"/>
</dbReference>
<evidence type="ECO:0000256" key="1">
    <source>
        <dbReference type="ARBA" id="ARBA00022490"/>
    </source>
</evidence>
<name>A0A8H2QS22_9FIRM</name>